<feature type="region of interest" description="Disordered" evidence="1">
    <location>
        <begin position="314"/>
        <end position="334"/>
    </location>
</feature>
<feature type="compositionally biased region" description="Acidic residues" evidence="1">
    <location>
        <begin position="26"/>
        <end position="45"/>
    </location>
</feature>
<evidence type="ECO:0000313" key="2">
    <source>
        <dbReference type="EMBL" id="CAE8695359.1"/>
    </source>
</evidence>
<accession>A0A813K6J0</accession>
<organism evidence="2 3">
    <name type="scientific">Polarella glacialis</name>
    <name type="common">Dinoflagellate</name>
    <dbReference type="NCBI Taxonomy" id="89957"/>
    <lineage>
        <taxon>Eukaryota</taxon>
        <taxon>Sar</taxon>
        <taxon>Alveolata</taxon>
        <taxon>Dinophyceae</taxon>
        <taxon>Suessiales</taxon>
        <taxon>Suessiaceae</taxon>
        <taxon>Polarella</taxon>
    </lineage>
</organism>
<proteinExistence type="predicted"/>
<reference evidence="2" key="1">
    <citation type="submission" date="2021-02" db="EMBL/GenBank/DDBJ databases">
        <authorList>
            <person name="Dougan E. K."/>
            <person name="Rhodes N."/>
            <person name="Thang M."/>
            <person name="Chan C."/>
        </authorList>
    </citation>
    <scope>NUCLEOTIDE SEQUENCE</scope>
</reference>
<dbReference type="EMBL" id="CAJNNW010028248">
    <property type="protein sequence ID" value="CAE8695359.1"/>
    <property type="molecule type" value="Genomic_DNA"/>
</dbReference>
<gene>
    <name evidence="2" type="ORF">PGLA2088_LOCUS29294</name>
</gene>
<sequence>MGDDPSTEAVEVEIYLDAGEQGFAEDLGEDPPDWEAPEGPEDEDVPALGDRLPRIRGQRSGVKAQRQRVAKAAAIERAAAVARAVIADAAVAVAGPLRAPAAAPREARAPAAAAAAGAGTRRAPSQTATHHRGVGIAAACATPRRAPQFFTREQLELRHAGRSRSPADDRQAAGRHRGPDYGAVPAAKGSRRRESNRPAQPPPRTPSPSVAPPGKRWARKVSSGSVRAPRSPSPEPAVSLLQSASGAVTVRGSASSARPQELAYLEAQAQLANAKVSAAREAAKAAAKEKARLGIDKAISHARWLDDLRQLIRATDPDRPGGPRRSVSPPPADVEGFQRHCSAWRLDELAASCDELRQLIRRAADPDRHGGPRRPVSPLPADIEGSLHNCSAEHLAELAASFKQIPAATSARAQTPPSPGDFSHPDWIDPVTGEPWTTRREGYLARKEASRQRRQSKLLHPDHTR</sequence>
<feature type="region of interest" description="Disordered" evidence="1">
    <location>
        <begin position="98"/>
        <end position="239"/>
    </location>
</feature>
<feature type="region of interest" description="Disordered" evidence="1">
    <location>
        <begin position="20"/>
        <end position="64"/>
    </location>
</feature>
<feature type="region of interest" description="Disordered" evidence="1">
    <location>
        <begin position="407"/>
        <end position="465"/>
    </location>
</feature>
<feature type="compositionally biased region" description="Basic and acidic residues" evidence="1">
    <location>
        <begin position="153"/>
        <end position="172"/>
    </location>
</feature>
<feature type="compositionally biased region" description="Low complexity" evidence="1">
    <location>
        <begin position="98"/>
        <end position="124"/>
    </location>
</feature>
<feature type="compositionally biased region" description="Pro residues" evidence="1">
    <location>
        <begin position="199"/>
        <end position="211"/>
    </location>
</feature>
<dbReference type="AlphaFoldDB" id="A0A813K6J0"/>
<comment type="caution">
    <text evidence="2">The sequence shown here is derived from an EMBL/GenBank/DDBJ whole genome shotgun (WGS) entry which is preliminary data.</text>
</comment>
<name>A0A813K6J0_POLGL</name>
<evidence type="ECO:0000256" key="1">
    <source>
        <dbReference type="SAM" id="MobiDB-lite"/>
    </source>
</evidence>
<dbReference type="Proteomes" id="UP000626109">
    <property type="component" value="Unassembled WGS sequence"/>
</dbReference>
<feature type="compositionally biased region" description="Basic and acidic residues" evidence="1">
    <location>
        <begin position="437"/>
        <end position="451"/>
    </location>
</feature>
<evidence type="ECO:0000313" key="3">
    <source>
        <dbReference type="Proteomes" id="UP000626109"/>
    </source>
</evidence>
<protein>
    <submittedName>
        <fullName evidence="2">Uncharacterized protein</fullName>
    </submittedName>
</protein>